<evidence type="ECO:0000313" key="1">
    <source>
        <dbReference type="EMBL" id="RUO61920.1"/>
    </source>
</evidence>
<evidence type="ECO:0008006" key="3">
    <source>
        <dbReference type="Google" id="ProtNLM"/>
    </source>
</evidence>
<comment type="caution">
    <text evidence="1">The sequence shown here is derived from an EMBL/GenBank/DDBJ whole genome shotgun (WGS) entry which is preliminary data.</text>
</comment>
<accession>A0A432YLV0</accession>
<dbReference type="AlphaFoldDB" id="A0A432YLV0"/>
<keyword evidence="2" id="KW-1185">Reference proteome</keyword>
<organism evidence="1 2">
    <name type="scientific">Pseudidiomarina insulisalsae</name>
    <dbReference type="NCBI Taxonomy" id="575789"/>
    <lineage>
        <taxon>Bacteria</taxon>
        <taxon>Pseudomonadati</taxon>
        <taxon>Pseudomonadota</taxon>
        <taxon>Gammaproteobacteria</taxon>
        <taxon>Alteromonadales</taxon>
        <taxon>Idiomarinaceae</taxon>
        <taxon>Pseudidiomarina</taxon>
    </lineage>
</organism>
<reference evidence="2" key="1">
    <citation type="journal article" date="2018" name="Front. Microbiol.">
        <title>Genome-Based Analysis Reveals the Taxonomy and Diversity of the Family Idiomarinaceae.</title>
        <authorList>
            <person name="Liu Y."/>
            <person name="Lai Q."/>
            <person name="Shao Z."/>
        </authorList>
    </citation>
    <scope>NUCLEOTIDE SEQUENCE [LARGE SCALE GENOMIC DNA]</scope>
    <source>
        <strain evidence="2">CVS-6</strain>
    </source>
</reference>
<protein>
    <recommendedName>
        <fullName evidence="3">YfcL family protein</fullName>
    </recommendedName>
</protein>
<dbReference type="EMBL" id="PIPY01000005">
    <property type="protein sequence ID" value="RUO61920.1"/>
    <property type="molecule type" value="Genomic_DNA"/>
</dbReference>
<dbReference type="Pfam" id="PF08891">
    <property type="entry name" value="YfcL"/>
    <property type="match status" value="1"/>
</dbReference>
<dbReference type="OrthoDB" id="5600394at2"/>
<name>A0A432YLV0_9GAMM</name>
<gene>
    <name evidence="1" type="ORF">CWI71_06085</name>
</gene>
<dbReference type="InterPro" id="IPR014987">
    <property type="entry name" value="UPF_YfcL"/>
</dbReference>
<dbReference type="Proteomes" id="UP000288259">
    <property type="component" value="Unassembled WGS sequence"/>
</dbReference>
<sequence>MKVTDSVSERRQFVVSCALVLCRRSDVAEQSFSQFIQRLELVFDDAVVNGDDDELFASGYLRGHFDLVVAQLELQQQHDPAAVLPGVREAVDETRHELSPADQQHIANMIARLEAAAV</sequence>
<evidence type="ECO:0000313" key="2">
    <source>
        <dbReference type="Proteomes" id="UP000288259"/>
    </source>
</evidence>
<proteinExistence type="predicted"/>